<accession>A0A2J5I7J1</accession>
<organism evidence="1 2">
    <name type="scientific">Aspergillus taichungensis</name>
    <dbReference type="NCBI Taxonomy" id="482145"/>
    <lineage>
        <taxon>Eukaryota</taxon>
        <taxon>Fungi</taxon>
        <taxon>Dikarya</taxon>
        <taxon>Ascomycota</taxon>
        <taxon>Pezizomycotina</taxon>
        <taxon>Eurotiomycetes</taxon>
        <taxon>Eurotiomycetidae</taxon>
        <taxon>Eurotiales</taxon>
        <taxon>Aspergillaceae</taxon>
        <taxon>Aspergillus</taxon>
        <taxon>Aspergillus subgen. Circumdati</taxon>
    </lineage>
</organism>
<dbReference type="EMBL" id="KZ559501">
    <property type="protein sequence ID" value="PLN85967.1"/>
    <property type="molecule type" value="Genomic_DNA"/>
</dbReference>
<name>A0A2J5I7J1_9EURO</name>
<proteinExistence type="predicted"/>
<evidence type="ECO:0000313" key="1">
    <source>
        <dbReference type="EMBL" id="PLN85967.1"/>
    </source>
</evidence>
<protein>
    <submittedName>
        <fullName evidence="1">Uncharacterized protein</fullName>
    </submittedName>
</protein>
<reference evidence="2" key="1">
    <citation type="submission" date="2017-12" db="EMBL/GenBank/DDBJ databases">
        <authorList>
            <consortium name="DOE Joint Genome Institute"/>
            <person name="Mondo S.J."/>
            <person name="Kjaerbolling I."/>
            <person name="Vesth T.C."/>
            <person name="Frisvad J.C."/>
            <person name="Nybo J.L."/>
            <person name="Theobald S."/>
            <person name="Kuo A."/>
            <person name="Bowyer P."/>
            <person name="Matsuda Y."/>
            <person name="Lyhne E.K."/>
            <person name="Kogle M.E."/>
            <person name="Clum A."/>
            <person name="Lipzen A."/>
            <person name="Salamov A."/>
            <person name="Ngan C.Y."/>
            <person name="Daum C."/>
            <person name="Chiniquy J."/>
            <person name="Barry K."/>
            <person name="LaButti K."/>
            <person name="Haridas S."/>
            <person name="Simmons B.A."/>
            <person name="Magnuson J.K."/>
            <person name="Mortensen U.H."/>
            <person name="Larsen T.O."/>
            <person name="Grigoriev I.V."/>
            <person name="Baker S.E."/>
            <person name="Andersen M.R."/>
            <person name="Nordberg H.P."/>
            <person name="Cantor M.N."/>
            <person name="Hua S.X."/>
        </authorList>
    </citation>
    <scope>NUCLEOTIDE SEQUENCE [LARGE SCALE GENOMIC DNA]</scope>
    <source>
        <strain evidence="2">IBT 19404</strain>
    </source>
</reference>
<dbReference type="AlphaFoldDB" id="A0A2J5I7J1"/>
<keyword evidence="2" id="KW-1185">Reference proteome</keyword>
<gene>
    <name evidence="1" type="ORF">BDW42DRAFT_159778</name>
</gene>
<evidence type="ECO:0000313" key="2">
    <source>
        <dbReference type="Proteomes" id="UP000235023"/>
    </source>
</evidence>
<sequence length="57" mass="6275">MPSIIQLQRDVILNAIRYTGGNEVGSRTPPFTSSEGHALTTFAHSGKSWSWMNRVGN</sequence>
<dbReference type="Proteomes" id="UP000235023">
    <property type="component" value="Unassembled WGS sequence"/>
</dbReference>